<protein>
    <submittedName>
        <fullName evidence="2">Uncharacterized protein</fullName>
    </submittedName>
</protein>
<dbReference type="AlphaFoldDB" id="A0A0B1STK0"/>
<keyword evidence="3" id="KW-1185">Reference proteome</keyword>
<name>A0A0B1STK0_OESDE</name>
<gene>
    <name evidence="2" type="ORF">OESDEN_13038</name>
</gene>
<dbReference type="Proteomes" id="UP000053660">
    <property type="component" value="Unassembled WGS sequence"/>
</dbReference>
<dbReference type="EMBL" id="KN558316">
    <property type="protein sequence ID" value="KHJ87191.1"/>
    <property type="molecule type" value="Genomic_DNA"/>
</dbReference>
<feature type="signal peptide" evidence="1">
    <location>
        <begin position="1"/>
        <end position="20"/>
    </location>
</feature>
<proteinExistence type="predicted"/>
<feature type="chain" id="PRO_5002082683" evidence="1">
    <location>
        <begin position="21"/>
        <end position="137"/>
    </location>
</feature>
<evidence type="ECO:0000256" key="1">
    <source>
        <dbReference type="SAM" id="SignalP"/>
    </source>
</evidence>
<evidence type="ECO:0000313" key="3">
    <source>
        <dbReference type="Proteomes" id="UP000053660"/>
    </source>
</evidence>
<sequence length="137" mass="15801">MRSACTVALFFLFTWSSVYSYVWKKNYHAGPQDDEFDCEQTCYDSVTDGATDSYGPLAWSRLSKGASNVRKSCEEESDVPDDFCGVLGAEMHKELGLVKLIQKQYDKRYRDEELNKKVKIKTKKFCARTCLKYDRMG</sequence>
<evidence type="ECO:0000313" key="2">
    <source>
        <dbReference type="EMBL" id="KHJ87191.1"/>
    </source>
</evidence>
<accession>A0A0B1STK0</accession>
<organism evidence="2 3">
    <name type="scientific">Oesophagostomum dentatum</name>
    <name type="common">Nodular worm</name>
    <dbReference type="NCBI Taxonomy" id="61180"/>
    <lineage>
        <taxon>Eukaryota</taxon>
        <taxon>Metazoa</taxon>
        <taxon>Ecdysozoa</taxon>
        <taxon>Nematoda</taxon>
        <taxon>Chromadorea</taxon>
        <taxon>Rhabditida</taxon>
        <taxon>Rhabditina</taxon>
        <taxon>Rhabditomorpha</taxon>
        <taxon>Strongyloidea</taxon>
        <taxon>Strongylidae</taxon>
        <taxon>Oesophagostomum</taxon>
    </lineage>
</organism>
<reference evidence="2 3" key="1">
    <citation type="submission" date="2014-03" db="EMBL/GenBank/DDBJ databases">
        <title>Draft genome of the hookworm Oesophagostomum dentatum.</title>
        <authorList>
            <person name="Mitreva M."/>
        </authorList>
    </citation>
    <scope>NUCLEOTIDE SEQUENCE [LARGE SCALE GENOMIC DNA]</scope>
    <source>
        <strain evidence="2 3">OD-Hann</strain>
    </source>
</reference>
<keyword evidence="1" id="KW-0732">Signal</keyword>